<dbReference type="Proteomes" id="UP000599578">
    <property type="component" value="Unassembled WGS sequence"/>
</dbReference>
<keyword evidence="2" id="KW-1133">Transmembrane helix</keyword>
<proteinExistence type="predicted"/>
<sequence>MSAAQATPTTEFRPRRRRVLTQVGLVLILGLLLCVGYLRYDAANSARQQTVDTGNALMHQAARLLQPLLLADDRVSLNYLVNELGERPDVAGIALHSADGELVARSGAGDGPIEQSMTLEREQQNLGRLQFWLDPAPLERRQLAQLYPLGLFWLLTSLAVLATLWTSLRPKPVVIATAPEPATEPPQPVPEAQQEPEEPVADAAQPLAGATDEEVAEPEPAPENGRQEPGFEGLLDLLRPVKERLMPRFQPSAPQGTDDEQFVDIDDEPDLPPPAPAPRRANPLRARDDEEEQLGLYSFEHELELILAPEDAQYLLLIDAASGHADFVEEEERTALLQQYRRQAEQIAGIYSGEVEPLANGDIRIWFRDPVEEDGHGANALCAAKLFTLLYRTWNQSRIRNFQPVLSLHMALVRGNRERRERILDEAQFLTRSTQSNELISHTALTEAPMLKQHLLEGADVRRESEDKVLILTLSEGYEELLQKQAEHLINKP</sequence>
<dbReference type="EMBL" id="BMLT01000002">
    <property type="protein sequence ID" value="GGO78630.1"/>
    <property type="molecule type" value="Genomic_DNA"/>
</dbReference>
<evidence type="ECO:0000256" key="2">
    <source>
        <dbReference type="SAM" id="Phobius"/>
    </source>
</evidence>
<feature type="transmembrane region" description="Helical" evidence="2">
    <location>
        <begin position="146"/>
        <end position="165"/>
    </location>
</feature>
<feature type="compositionally biased region" description="Acidic residues" evidence="1">
    <location>
        <begin position="257"/>
        <end position="270"/>
    </location>
</feature>
<keyword evidence="4" id="KW-1185">Reference proteome</keyword>
<comment type="caution">
    <text evidence="3">The sequence shown here is derived from an EMBL/GenBank/DDBJ whole genome shotgun (WGS) entry which is preliminary data.</text>
</comment>
<gene>
    <name evidence="3" type="ORF">GCM10011348_11010</name>
</gene>
<reference evidence="3 4" key="1">
    <citation type="journal article" date="2014" name="Int. J. Syst. Evol. Microbiol.">
        <title>Complete genome sequence of Corynebacterium casei LMG S-19264T (=DSM 44701T), isolated from a smear-ripened cheese.</title>
        <authorList>
            <consortium name="US DOE Joint Genome Institute (JGI-PGF)"/>
            <person name="Walter F."/>
            <person name="Albersmeier A."/>
            <person name="Kalinowski J."/>
            <person name="Ruckert C."/>
        </authorList>
    </citation>
    <scope>NUCLEOTIDE SEQUENCE [LARGE SCALE GENOMIC DNA]</scope>
    <source>
        <strain evidence="3 4">CGMCC 1.7286</strain>
    </source>
</reference>
<keyword evidence="2" id="KW-0472">Membrane</keyword>
<feature type="region of interest" description="Disordered" evidence="1">
    <location>
        <begin position="178"/>
        <end position="231"/>
    </location>
</feature>
<evidence type="ECO:0000313" key="3">
    <source>
        <dbReference type="EMBL" id="GGO78630.1"/>
    </source>
</evidence>
<organism evidence="3 4">
    <name type="scientific">Marinobacterium nitratireducens</name>
    <dbReference type="NCBI Taxonomy" id="518897"/>
    <lineage>
        <taxon>Bacteria</taxon>
        <taxon>Pseudomonadati</taxon>
        <taxon>Pseudomonadota</taxon>
        <taxon>Gammaproteobacteria</taxon>
        <taxon>Oceanospirillales</taxon>
        <taxon>Oceanospirillaceae</taxon>
        <taxon>Marinobacterium</taxon>
    </lineage>
</organism>
<dbReference type="AlphaFoldDB" id="A0A918DQG5"/>
<accession>A0A918DQG5</accession>
<evidence type="ECO:0000256" key="1">
    <source>
        <dbReference type="SAM" id="MobiDB-lite"/>
    </source>
</evidence>
<keyword evidence="2" id="KW-0812">Transmembrane</keyword>
<name>A0A918DQG5_9GAMM</name>
<evidence type="ECO:0000313" key="4">
    <source>
        <dbReference type="Proteomes" id="UP000599578"/>
    </source>
</evidence>
<feature type="region of interest" description="Disordered" evidence="1">
    <location>
        <begin position="248"/>
        <end position="285"/>
    </location>
</feature>
<feature type="transmembrane region" description="Helical" evidence="2">
    <location>
        <begin position="19"/>
        <end position="38"/>
    </location>
</feature>
<protein>
    <submittedName>
        <fullName evidence="3">Uncharacterized protein</fullName>
    </submittedName>
</protein>
<dbReference type="RefSeq" id="WP_188859193.1">
    <property type="nucleotide sequence ID" value="NZ_BMLT01000002.1"/>
</dbReference>